<evidence type="ECO:0000256" key="3">
    <source>
        <dbReference type="ARBA" id="ARBA00022694"/>
    </source>
</evidence>
<feature type="binding site" evidence="9">
    <location>
        <position position="261"/>
    </location>
    <ligand>
        <name>[4Fe-4S] cluster</name>
        <dbReference type="ChEBI" id="CHEBI:49883"/>
        <label>2</label>
    </ligand>
</feature>
<dbReference type="EC" id="1.17.99.6" evidence="9"/>
<evidence type="ECO:0000256" key="5">
    <source>
        <dbReference type="ARBA" id="ARBA00022785"/>
    </source>
</evidence>
<keyword evidence="2 9" id="KW-0963">Cytoplasm</keyword>
<feature type="binding site" evidence="9">
    <location>
        <position position="236"/>
    </location>
    <ligand>
        <name>cob(II)alamin</name>
        <dbReference type="ChEBI" id="CHEBI:16304"/>
    </ligand>
</feature>
<proteinExistence type="inferred from homology"/>
<evidence type="ECO:0000313" key="12">
    <source>
        <dbReference type="Proteomes" id="UP000199058"/>
    </source>
</evidence>
<dbReference type="InterPro" id="IPR013542">
    <property type="entry name" value="QueG_DUF1730"/>
</dbReference>
<feature type="binding site" evidence="9">
    <location>
        <position position="218"/>
    </location>
    <ligand>
        <name>[4Fe-4S] cluster</name>
        <dbReference type="ChEBI" id="CHEBI:49883"/>
        <label>2</label>
    </ligand>
</feature>
<dbReference type="PROSITE" id="PS51379">
    <property type="entry name" value="4FE4S_FER_2"/>
    <property type="match status" value="1"/>
</dbReference>
<keyword evidence="9" id="KW-0170">Cobalt</keyword>
<comment type="subcellular location">
    <subcellularLocation>
        <location evidence="9">Cytoplasm</location>
    </subcellularLocation>
</comment>
<feature type="binding site" evidence="9">
    <location>
        <position position="211"/>
    </location>
    <ligand>
        <name>[4Fe-4S] cluster</name>
        <dbReference type="ChEBI" id="CHEBI:49883"/>
        <label>1</label>
    </ligand>
</feature>
<evidence type="ECO:0000256" key="1">
    <source>
        <dbReference type="ARBA" id="ARBA00022485"/>
    </source>
</evidence>
<dbReference type="AlphaFoldDB" id="A0A1I1IUA3"/>
<keyword evidence="12" id="KW-1185">Reference proteome</keyword>
<comment type="similarity">
    <text evidence="9">Belongs to the QueG family.</text>
</comment>
<comment type="cofactor">
    <cofactor evidence="9">
        <name>[4Fe-4S] cluster</name>
        <dbReference type="ChEBI" id="CHEBI:49883"/>
    </cofactor>
    <text evidence="9">Binds 2 [4Fe-4S] clusters per monomer.</text>
</comment>
<feature type="binding site" evidence="9">
    <location>
        <position position="66"/>
    </location>
    <ligand>
        <name>cob(II)alamin</name>
        <dbReference type="ChEBI" id="CHEBI:16304"/>
    </ligand>
</feature>
<dbReference type="InterPro" id="IPR004453">
    <property type="entry name" value="QueG"/>
</dbReference>
<comment type="subunit">
    <text evidence="9">Monomer.</text>
</comment>
<feature type="domain" description="4Fe-4S ferredoxin-type" evidence="10">
    <location>
        <begin position="199"/>
        <end position="228"/>
    </location>
</feature>
<dbReference type="GO" id="GO:0031419">
    <property type="term" value="F:cobalamin binding"/>
    <property type="evidence" value="ECO:0007669"/>
    <property type="project" value="UniProtKB-KW"/>
</dbReference>
<comment type="pathway">
    <text evidence="9">tRNA modification; tRNA-queuosine biosynthesis.</text>
</comment>
<comment type="caution">
    <text evidence="9">Lacks conserved residue(s) required for the propagation of feature annotation.</text>
</comment>
<dbReference type="GO" id="GO:0046872">
    <property type="term" value="F:metal ion binding"/>
    <property type="evidence" value="ECO:0007669"/>
    <property type="project" value="UniProtKB-KW"/>
</dbReference>
<evidence type="ECO:0000256" key="2">
    <source>
        <dbReference type="ARBA" id="ARBA00022490"/>
    </source>
</evidence>
<dbReference type="Pfam" id="PF08331">
    <property type="entry name" value="QueG_DUF1730"/>
    <property type="match status" value="1"/>
</dbReference>
<feature type="binding site" evidence="9">
    <location>
        <begin position="261"/>
        <end position="262"/>
    </location>
    <ligand>
        <name>cob(II)alamin</name>
        <dbReference type="ChEBI" id="CHEBI:16304"/>
    </ligand>
</feature>
<keyword evidence="9" id="KW-0846">Cobalamin</keyword>
<evidence type="ECO:0000256" key="4">
    <source>
        <dbReference type="ARBA" id="ARBA00022723"/>
    </source>
</evidence>
<feature type="binding site" evidence="9">
    <location>
        <position position="174"/>
    </location>
    <ligand>
        <name>cob(II)alamin</name>
        <dbReference type="ChEBI" id="CHEBI:16304"/>
    </ligand>
</feature>
<dbReference type="PANTHER" id="PTHR30002">
    <property type="entry name" value="EPOXYQUEUOSINE REDUCTASE"/>
    <property type="match status" value="1"/>
</dbReference>
<feature type="binding site" evidence="9">
    <location>
        <position position="234"/>
    </location>
    <ligand>
        <name>[4Fe-4S] cluster</name>
        <dbReference type="ChEBI" id="CHEBI:49883"/>
        <label>2</label>
    </ligand>
</feature>
<dbReference type="UniPathway" id="UPA00392"/>
<dbReference type="PANTHER" id="PTHR30002:SF4">
    <property type="entry name" value="EPOXYQUEUOSINE REDUCTASE"/>
    <property type="match status" value="1"/>
</dbReference>
<dbReference type="PROSITE" id="PS00198">
    <property type="entry name" value="4FE4S_FER_1"/>
    <property type="match status" value="1"/>
</dbReference>
<dbReference type="GO" id="GO:0051539">
    <property type="term" value="F:4 iron, 4 sulfur cluster binding"/>
    <property type="evidence" value="ECO:0007669"/>
    <property type="project" value="UniProtKB-KW"/>
</dbReference>
<dbReference type="NCBIfam" id="TIGR00276">
    <property type="entry name" value="tRNA epoxyqueuosine(34) reductase QueG"/>
    <property type="match status" value="1"/>
</dbReference>
<keyword evidence="3 9" id="KW-0819">tRNA processing</keyword>
<dbReference type="Pfam" id="PF13484">
    <property type="entry name" value="Fer4_16"/>
    <property type="match status" value="1"/>
</dbReference>
<dbReference type="SUPFAM" id="SSF54862">
    <property type="entry name" value="4Fe-4S ferredoxins"/>
    <property type="match status" value="1"/>
</dbReference>
<feature type="binding site" evidence="9">
    <location>
        <position position="268"/>
    </location>
    <ligand>
        <name>[4Fe-4S] cluster</name>
        <dbReference type="ChEBI" id="CHEBI:49883"/>
        <label>1</label>
    </ligand>
</feature>
<dbReference type="STRING" id="1122252.SAMN05660443_2492"/>
<dbReference type="GO" id="GO:0052693">
    <property type="term" value="F:epoxyqueuosine reductase activity"/>
    <property type="evidence" value="ECO:0007669"/>
    <property type="project" value="UniProtKB-UniRule"/>
</dbReference>
<dbReference type="HAMAP" id="MF_00916">
    <property type="entry name" value="QueG"/>
    <property type="match status" value="1"/>
</dbReference>
<dbReference type="OrthoDB" id="9784571at2"/>
<keyword evidence="8 9" id="KW-0411">Iron-sulfur</keyword>
<feature type="binding site" evidence="9">
    <location>
        <position position="153"/>
    </location>
    <ligand>
        <name>cob(II)alamin</name>
        <dbReference type="ChEBI" id="CHEBI:16304"/>
    </ligand>
</feature>
<feature type="active site" description="Proton donor" evidence="9">
    <location>
        <position position="153"/>
    </location>
</feature>
<dbReference type="FunFam" id="3.30.70.20:FF:000017">
    <property type="entry name" value="Epoxyqueuosine reductase"/>
    <property type="match status" value="1"/>
</dbReference>
<dbReference type="GO" id="GO:0008616">
    <property type="term" value="P:tRNA queuosine(34) biosynthetic process"/>
    <property type="evidence" value="ECO:0007669"/>
    <property type="project" value="UniProtKB-UniRule"/>
</dbReference>
<keyword evidence="5 9" id="KW-0671">Queuosine biosynthesis</keyword>
<reference evidence="11 12" key="1">
    <citation type="submission" date="2016-10" db="EMBL/GenBank/DDBJ databases">
        <authorList>
            <person name="de Groot N.N."/>
        </authorList>
    </citation>
    <scope>NUCLEOTIDE SEQUENCE [LARGE SCALE GENOMIC DNA]</scope>
    <source>
        <strain evidence="11 12">DSM 18438</strain>
    </source>
</reference>
<feature type="binding site" evidence="9">
    <location>
        <position position="264"/>
    </location>
    <ligand>
        <name>[4Fe-4S] cluster</name>
        <dbReference type="ChEBI" id="CHEBI:49883"/>
        <label>2</label>
    </ligand>
</feature>
<feature type="binding site" evidence="9">
    <location>
        <position position="214"/>
    </location>
    <ligand>
        <name>[4Fe-4S] cluster</name>
        <dbReference type="ChEBI" id="CHEBI:49883"/>
        <label>1</label>
    </ligand>
</feature>
<evidence type="ECO:0000256" key="6">
    <source>
        <dbReference type="ARBA" id="ARBA00023002"/>
    </source>
</evidence>
<evidence type="ECO:0000259" key="10">
    <source>
        <dbReference type="PROSITE" id="PS51379"/>
    </source>
</evidence>
<feature type="binding site" evidence="9">
    <location>
        <position position="208"/>
    </location>
    <ligand>
        <name>[4Fe-4S] cluster</name>
        <dbReference type="ChEBI" id="CHEBI:49883"/>
        <label>1</label>
    </ligand>
</feature>
<feature type="binding site" evidence="9">
    <location>
        <position position="177"/>
    </location>
    <ligand>
        <name>cob(II)alamin</name>
        <dbReference type="ChEBI" id="CHEBI:16304"/>
    </ligand>
</feature>
<feature type="binding site" evidence="9">
    <location>
        <position position="243"/>
    </location>
    <ligand>
        <name>tRNA</name>
        <dbReference type="ChEBI" id="CHEBI:17843"/>
    </ligand>
</feature>
<comment type="cofactor">
    <cofactor evidence="9">
        <name>cob(II)alamin</name>
        <dbReference type="ChEBI" id="CHEBI:16304"/>
    </cofactor>
</comment>
<dbReference type="EMBL" id="FOLH01000005">
    <property type="protein sequence ID" value="SFC39302.1"/>
    <property type="molecule type" value="Genomic_DNA"/>
</dbReference>
<evidence type="ECO:0000256" key="8">
    <source>
        <dbReference type="ARBA" id="ARBA00023014"/>
    </source>
</evidence>
<dbReference type="GO" id="GO:0005737">
    <property type="term" value="C:cytoplasm"/>
    <property type="evidence" value="ECO:0007669"/>
    <property type="project" value="UniProtKB-SubCell"/>
</dbReference>
<sequence>MILDSEQQAGLKALAVTIKELATDLGFADCGITDVDLGEHPAYLKKWLDAGYEGDMQWMHNHLEKRCNPALLEPGTLSVITLRMDYLPPETQAIKILANPEKAYVSRYALGRDYHKLIRKRLGQLAKKINQHLDDNAALRAAFPEFRSRAFTDSAPVLERALALQGGLGWIGKNCMLITPKAGSWFFLGEIYLNLPLPKDKAFVKDHCGQCSACHTACPTQAFVADGVLDAKRCISYLTIELKGSIPEELRPLMGNRIFGCDDCQLFCPWNRFAKSTQEKDFHPRHQLDTADLVDLFNWDEASFLKNTEGSPIRRTGYISWLRNLAVALGNAPPSETVLSALKARQTHPDPVVREHVLWALQRHQAGPAKDH</sequence>
<evidence type="ECO:0000256" key="9">
    <source>
        <dbReference type="HAMAP-Rule" id="MF_00916"/>
    </source>
</evidence>
<dbReference type="Gene3D" id="3.30.70.20">
    <property type="match status" value="1"/>
</dbReference>
<feature type="binding site" evidence="9">
    <location>
        <position position="188"/>
    </location>
    <ligand>
        <name>cob(II)alamin</name>
        <dbReference type="ChEBI" id="CHEBI:16304"/>
    </ligand>
</feature>
<keyword evidence="7 9" id="KW-0408">Iron</keyword>
<evidence type="ECO:0000256" key="7">
    <source>
        <dbReference type="ARBA" id="ARBA00023004"/>
    </source>
</evidence>
<comment type="function">
    <text evidence="9">Catalyzes the conversion of epoxyqueuosine (oQ) to queuosine (Q), which is a hypermodified base found in the wobble positions of tRNA(Asp), tRNA(Asn), tRNA(His) and tRNA(Tyr).</text>
</comment>
<protein>
    <recommendedName>
        <fullName evidence="9">Epoxyqueuosine reductase</fullName>
        <ecNumber evidence="9">1.17.99.6</ecNumber>
    </recommendedName>
    <alternativeName>
        <fullName evidence="9">Queuosine biosynthesis protein QueG</fullName>
    </alternativeName>
</protein>
<comment type="catalytic activity">
    <reaction evidence="9">
        <text>epoxyqueuosine(34) in tRNA + AH2 = queuosine(34) in tRNA + A + H2O</text>
        <dbReference type="Rhea" id="RHEA:32159"/>
        <dbReference type="Rhea" id="RHEA-COMP:18571"/>
        <dbReference type="Rhea" id="RHEA-COMP:18582"/>
        <dbReference type="ChEBI" id="CHEBI:13193"/>
        <dbReference type="ChEBI" id="CHEBI:15377"/>
        <dbReference type="ChEBI" id="CHEBI:17499"/>
        <dbReference type="ChEBI" id="CHEBI:194431"/>
        <dbReference type="ChEBI" id="CHEBI:194443"/>
        <dbReference type="EC" id="1.17.99.6"/>
    </reaction>
</comment>
<dbReference type="InterPro" id="IPR017896">
    <property type="entry name" value="4Fe4S_Fe-S-bd"/>
</dbReference>
<dbReference type="RefSeq" id="WP_091964232.1">
    <property type="nucleotide sequence ID" value="NZ_FOLH01000005.1"/>
</dbReference>
<name>A0A1I1IUA3_9GAMM</name>
<organism evidence="11 12">
    <name type="scientific">Marinospirillum celere</name>
    <dbReference type="NCBI Taxonomy" id="1122252"/>
    <lineage>
        <taxon>Bacteria</taxon>
        <taxon>Pseudomonadati</taxon>
        <taxon>Pseudomonadota</taxon>
        <taxon>Gammaproteobacteria</taxon>
        <taxon>Oceanospirillales</taxon>
        <taxon>Oceanospirillaceae</taxon>
        <taxon>Marinospirillum</taxon>
    </lineage>
</organism>
<dbReference type="Proteomes" id="UP000199058">
    <property type="component" value="Unassembled WGS sequence"/>
</dbReference>
<accession>A0A1I1IUA3</accession>
<evidence type="ECO:0000313" key="11">
    <source>
        <dbReference type="EMBL" id="SFC39302.1"/>
    </source>
</evidence>
<keyword evidence="1 9" id="KW-0004">4Fe-4S</keyword>
<dbReference type="InterPro" id="IPR017900">
    <property type="entry name" value="4Fe4S_Fe_S_CS"/>
</dbReference>
<keyword evidence="4 9" id="KW-0479">Metal-binding</keyword>
<gene>
    <name evidence="9" type="primary">queG</name>
    <name evidence="11" type="ORF">SAMN05660443_2492</name>
</gene>
<keyword evidence="6 9" id="KW-0560">Oxidoreductase</keyword>